<dbReference type="Gene3D" id="3.40.50.2300">
    <property type="match status" value="1"/>
</dbReference>
<keyword evidence="2" id="KW-0597">Phosphoprotein</keyword>
<evidence type="ECO:0000259" key="3">
    <source>
        <dbReference type="PROSITE" id="PS50110"/>
    </source>
</evidence>
<gene>
    <name evidence="5" type="ORF">M124_4783</name>
</gene>
<dbReference type="GeneID" id="60369275"/>
<dbReference type="PANTHER" id="PTHR43156">
    <property type="entry name" value="STAGE II SPORULATION PROTEIN E-RELATED"/>
    <property type="match status" value="1"/>
</dbReference>
<proteinExistence type="predicted"/>
<dbReference type="PATRIC" id="fig|1339315.3.peg.673"/>
<dbReference type="Pfam" id="PF00072">
    <property type="entry name" value="Response_reg"/>
    <property type="match status" value="1"/>
</dbReference>
<evidence type="ECO:0000256" key="2">
    <source>
        <dbReference type="PROSITE-ProRule" id="PRU00169"/>
    </source>
</evidence>
<name>A0A015W749_BACFG</name>
<dbReference type="PROSITE" id="PS50110">
    <property type="entry name" value="RESPONSE_REGULATORY"/>
    <property type="match status" value="1"/>
</dbReference>
<dbReference type="InterPro" id="IPR036457">
    <property type="entry name" value="PPM-type-like_dom_sf"/>
</dbReference>
<dbReference type="SUPFAM" id="SSF52172">
    <property type="entry name" value="CheY-like"/>
    <property type="match status" value="1"/>
</dbReference>
<sequence length="389" mass="43477">MAVKILSVDDELDLEVLLTQYFRRQIRKGEYEFAFAHNGLEALQKLLETPDFDIILSDINMPEMDGLTLLAKVNELKNPAMKCIMVSAYGDMDNIRSAMNKGAFDFATKPIDLDDLSRTIEKAIEQVRYIRESQQEHNQLESIKNDLAIAGEIQQTILPRSFPPFPELTEVVDIYASMTPAKDVGGDFYDFFQIDDERIGLVIADVSGKGVPASLFMAVSRTLLRATALRGVSSAECLTYANKLLCKESLDSMFVTVFYGIYHYKTGMMDYTNAGHNPPYLLRGGRTVECLPVASNFVVGVFDDIEFESNTLTFGIGDTLLLYTDGVTEAFNDKREQFSESNLQDILASMHESSSAKEVVTSVLQSVKTFSGDYPQSDDITLLSLQRIK</sequence>
<feature type="modified residue" description="4-aspartylphosphate" evidence="2">
    <location>
        <position position="58"/>
    </location>
</feature>
<evidence type="ECO:0000256" key="1">
    <source>
        <dbReference type="ARBA" id="ARBA00022801"/>
    </source>
</evidence>
<protein>
    <submittedName>
        <fullName evidence="5">Response regulator</fullName>
    </submittedName>
</protein>
<evidence type="ECO:0000313" key="5">
    <source>
        <dbReference type="EMBL" id="EXY76330.1"/>
    </source>
</evidence>
<dbReference type="SMART" id="SM00331">
    <property type="entry name" value="PP2C_SIG"/>
    <property type="match status" value="1"/>
</dbReference>
<dbReference type="Proteomes" id="UP000020529">
    <property type="component" value="Unassembled WGS sequence"/>
</dbReference>
<feature type="domain" description="Response regulatory" evidence="3">
    <location>
        <begin position="4"/>
        <end position="124"/>
    </location>
</feature>
<accession>A0A015W749</accession>
<dbReference type="EMBL" id="JGCY01000184">
    <property type="protein sequence ID" value="EXY76330.1"/>
    <property type="molecule type" value="Genomic_DNA"/>
</dbReference>
<dbReference type="GO" id="GO:0016791">
    <property type="term" value="F:phosphatase activity"/>
    <property type="evidence" value="ECO:0007669"/>
    <property type="project" value="TreeGrafter"/>
</dbReference>
<dbReference type="GO" id="GO:0000160">
    <property type="term" value="P:phosphorelay signal transduction system"/>
    <property type="evidence" value="ECO:0007669"/>
    <property type="project" value="InterPro"/>
</dbReference>
<dbReference type="InterPro" id="IPR052016">
    <property type="entry name" value="Bact_Sigma-Reg"/>
</dbReference>
<dbReference type="SMART" id="SM00448">
    <property type="entry name" value="REC"/>
    <property type="match status" value="1"/>
</dbReference>
<dbReference type="InterPro" id="IPR011006">
    <property type="entry name" value="CheY-like_superfamily"/>
</dbReference>
<dbReference type="RefSeq" id="WP_005788722.1">
    <property type="nucleotide sequence ID" value="NZ_JGCY01000184.1"/>
</dbReference>
<dbReference type="Pfam" id="PF07228">
    <property type="entry name" value="SpoIIE"/>
    <property type="match status" value="1"/>
</dbReference>
<organism evidence="5 6">
    <name type="scientific">Bacteroides fragilis str. 3988T(B)14</name>
    <dbReference type="NCBI Taxonomy" id="1339315"/>
    <lineage>
        <taxon>Bacteria</taxon>
        <taxon>Pseudomonadati</taxon>
        <taxon>Bacteroidota</taxon>
        <taxon>Bacteroidia</taxon>
        <taxon>Bacteroidales</taxon>
        <taxon>Bacteroidaceae</taxon>
        <taxon>Bacteroides</taxon>
    </lineage>
</organism>
<dbReference type="InterPro" id="IPR001789">
    <property type="entry name" value="Sig_transdc_resp-reg_receiver"/>
</dbReference>
<evidence type="ECO:0000259" key="4">
    <source>
        <dbReference type="PROSITE" id="PS51746"/>
    </source>
</evidence>
<dbReference type="AlphaFoldDB" id="A0A015W749"/>
<dbReference type="CDD" id="cd17536">
    <property type="entry name" value="REC_YesN-like"/>
    <property type="match status" value="1"/>
</dbReference>
<comment type="caution">
    <text evidence="5">The sequence shown here is derived from an EMBL/GenBank/DDBJ whole genome shotgun (WGS) entry which is preliminary data.</text>
</comment>
<dbReference type="PROSITE" id="PS51746">
    <property type="entry name" value="PPM_2"/>
    <property type="match status" value="1"/>
</dbReference>
<dbReference type="PANTHER" id="PTHR43156:SF2">
    <property type="entry name" value="STAGE II SPORULATION PROTEIN E"/>
    <property type="match status" value="1"/>
</dbReference>
<keyword evidence="1" id="KW-0378">Hydrolase</keyword>
<feature type="domain" description="PPM-type phosphatase" evidence="4">
    <location>
        <begin position="171"/>
        <end position="387"/>
    </location>
</feature>
<dbReference type="InterPro" id="IPR001932">
    <property type="entry name" value="PPM-type_phosphatase-like_dom"/>
</dbReference>
<dbReference type="Gene3D" id="3.60.40.10">
    <property type="entry name" value="PPM-type phosphatase domain"/>
    <property type="match status" value="1"/>
</dbReference>
<dbReference type="SUPFAM" id="SSF81606">
    <property type="entry name" value="PP2C-like"/>
    <property type="match status" value="1"/>
</dbReference>
<reference evidence="5 6" key="1">
    <citation type="submission" date="2014-02" db="EMBL/GenBank/DDBJ databases">
        <authorList>
            <person name="Sears C."/>
            <person name="Carroll K."/>
            <person name="Sack B.R."/>
            <person name="Qadri F."/>
            <person name="Myers L.L."/>
            <person name="Chung G.-T."/>
            <person name="Escheverria P."/>
            <person name="Fraser C.M."/>
            <person name="Sadzewicz L."/>
            <person name="Shefchek K.A."/>
            <person name="Tallon L."/>
            <person name="Das S.P."/>
            <person name="Daugherty S."/>
            <person name="Mongodin E.F."/>
        </authorList>
    </citation>
    <scope>NUCLEOTIDE SEQUENCE [LARGE SCALE GENOMIC DNA]</scope>
    <source>
        <strain evidence="6">3988T(B)14</strain>
    </source>
</reference>
<evidence type="ECO:0000313" key="6">
    <source>
        <dbReference type="Proteomes" id="UP000020529"/>
    </source>
</evidence>